<feature type="compositionally biased region" description="Low complexity" evidence="1">
    <location>
        <begin position="95"/>
        <end position="104"/>
    </location>
</feature>
<feature type="compositionally biased region" description="Pro residues" evidence="1">
    <location>
        <begin position="105"/>
        <end position="116"/>
    </location>
</feature>
<dbReference type="AlphaFoldDB" id="A0A917BK92"/>
<reference evidence="3" key="2">
    <citation type="submission" date="2020-09" db="EMBL/GenBank/DDBJ databases">
        <authorList>
            <person name="Sun Q."/>
            <person name="Zhou Y."/>
        </authorList>
    </citation>
    <scope>NUCLEOTIDE SEQUENCE</scope>
    <source>
        <strain evidence="3">CGMCC 1.16067</strain>
    </source>
</reference>
<keyword evidence="2" id="KW-0812">Transmembrane</keyword>
<gene>
    <name evidence="3" type="ORF">GCM10011519_16660</name>
</gene>
<dbReference type="Proteomes" id="UP000649179">
    <property type="component" value="Unassembled WGS sequence"/>
</dbReference>
<keyword evidence="4" id="KW-1185">Reference proteome</keyword>
<feature type="transmembrane region" description="Helical" evidence="2">
    <location>
        <begin position="188"/>
        <end position="219"/>
    </location>
</feature>
<sequence length="228" mass="23241">MSTPEDPRSESGAEGSRSDDPFDRPPNESGEGVDFGARQDPTAPLQPGQPAAYPGAYPGASPGSTPDEEGYWARQAREQGERAQAPQPGTPPPAWGAQQPAWGQQPPPAYAPYGQPPAPAGFAGGYGYQMPANHPSATTSLVLGLVGLVGGFMCGIGFLVAPFALFVGRKTVKEIDASNGQLGGRSNAQAGFVLGIVGTVILVLGVLAVIAVVTLGIAASSSSDYSTY</sequence>
<dbReference type="EMBL" id="BMKQ01000001">
    <property type="protein sequence ID" value="GGF43449.1"/>
    <property type="molecule type" value="Genomic_DNA"/>
</dbReference>
<proteinExistence type="predicted"/>
<protein>
    <recommendedName>
        <fullName evidence="5">DUF4190 domain-containing protein</fullName>
    </recommendedName>
</protein>
<feature type="region of interest" description="Disordered" evidence="1">
    <location>
        <begin position="1"/>
        <end position="116"/>
    </location>
</feature>
<feature type="transmembrane region" description="Helical" evidence="2">
    <location>
        <begin position="141"/>
        <end position="167"/>
    </location>
</feature>
<name>A0A917BK92_9ACTN</name>
<evidence type="ECO:0000313" key="3">
    <source>
        <dbReference type="EMBL" id="GGF43449.1"/>
    </source>
</evidence>
<keyword evidence="2" id="KW-0472">Membrane</keyword>
<keyword evidence="2" id="KW-1133">Transmembrane helix</keyword>
<reference evidence="3" key="1">
    <citation type="journal article" date="2014" name="Int. J. Syst. Evol. Microbiol.">
        <title>Complete genome sequence of Corynebacterium casei LMG S-19264T (=DSM 44701T), isolated from a smear-ripened cheese.</title>
        <authorList>
            <consortium name="US DOE Joint Genome Institute (JGI-PGF)"/>
            <person name="Walter F."/>
            <person name="Albersmeier A."/>
            <person name="Kalinowski J."/>
            <person name="Ruckert C."/>
        </authorList>
    </citation>
    <scope>NUCLEOTIDE SEQUENCE</scope>
    <source>
        <strain evidence="3">CGMCC 1.16067</strain>
    </source>
</reference>
<evidence type="ECO:0000313" key="4">
    <source>
        <dbReference type="Proteomes" id="UP000649179"/>
    </source>
</evidence>
<comment type="caution">
    <text evidence="3">The sequence shown here is derived from an EMBL/GenBank/DDBJ whole genome shotgun (WGS) entry which is preliminary data.</text>
</comment>
<organism evidence="3 4">
    <name type="scientific">Marmoricola endophyticus</name>
    <dbReference type="NCBI Taxonomy" id="2040280"/>
    <lineage>
        <taxon>Bacteria</taxon>
        <taxon>Bacillati</taxon>
        <taxon>Actinomycetota</taxon>
        <taxon>Actinomycetes</taxon>
        <taxon>Propionibacteriales</taxon>
        <taxon>Nocardioidaceae</taxon>
        <taxon>Marmoricola</taxon>
    </lineage>
</organism>
<evidence type="ECO:0008006" key="5">
    <source>
        <dbReference type="Google" id="ProtNLM"/>
    </source>
</evidence>
<evidence type="ECO:0000256" key="1">
    <source>
        <dbReference type="SAM" id="MobiDB-lite"/>
    </source>
</evidence>
<feature type="compositionally biased region" description="Low complexity" evidence="1">
    <location>
        <begin position="46"/>
        <end position="64"/>
    </location>
</feature>
<dbReference type="RefSeq" id="WP_229660711.1">
    <property type="nucleotide sequence ID" value="NZ_BMKQ01000001.1"/>
</dbReference>
<evidence type="ECO:0000256" key="2">
    <source>
        <dbReference type="SAM" id="Phobius"/>
    </source>
</evidence>
<accession>A0A917BK92</accession>
<feature type="compositionally biased region" description="Basic and acidic residues" evidence="1">
    <location>
        <begin position="1"/>
        <end position="26"/>
    </location>
</feature>